<dbReference type="AlphaFoldDB" id="A0A1B8P1G2"/>
<dbReference type="SUPFAM" id="SSF56801">
    <property type="entry name" value="Acetyl-CoA synthetase-like"/>
    <property type="match status" value="1"/>
</dbReference>
<comment type="similarity">
    <text evidence="1">Belongs to the ATP-dependent AMP-binding enzyme family.</text>
</comment>
<keyword evidence="3" id="KW-0276">Fatty acid metabolism</keyword>
<dbReference type="Proteomes" id="UP000092504">
    <property type="component" value="Unassembled WGS sequence"/>
</dbReference>
<dbReference type="GO" id="GO:0006631">
    <property type="term" value="P:fatty acid metabolic process"/>
    <property type="evidence" value="ECO:0007669"/>
    <property type="project" value="UniProtKB-KW"/>
</dbReference>
<dbReference type="EMBL" id="MAJD01000001">
    <property type="protein sequence ID" value="OBX36101.1"/>
    <property type="molecule type" value="Genomic_DNA"/>
</dbReference>
<feature type="domain" description="AMP-binding enzyme C-terminal" evidence="5">
    <location>
        <begin position="2"/>
        <end position="70"/>
    </location>
</feature>
<dbReference type="PANTHER" id="PTHR43859:SF4">
    <property type="entry name" value="BUTANOATE--COA LIGASE AAE1-RELATED"/>
    <property type="match status" value="1"/>
</dbReference>
<evidence type="ECO:0000256" key="3">
    <source>
        <dbReference type="ARBA" id="ARBA00022832"/>
    </source>
</evidence>
<keyword evidence="4" id="KW-0443">Lipid metabolism</keyword>
<dbReference type="Gene3D" id="3.30.300.30">
    <property type="match status" value="1"/>
</dbReference>
<evidence type="ECO:0000256" key="2">
    <source>
        <dbReference type="ARBA" id="ARBA00022598"/>
    </source>
</evidence>
<evidence type="ECO:0000313" key="7">
    <source>
        <dbReference type="Proteomes" id="UP000092504"/>
    </source>
</evidence>
<proteinExistence type="inferred from homology"/>
<dbReference type="InterPro" id="IPR025110">
    <property type="entry name" value="AMP-bd_C"/>
</dbReference>
<evidence type="ECO:0000256" key="1">
    <source>
        <dbReference type="ARBA" id="ARBA00006432"/>
    </source>
</evidence>
<name>A0A1B8P1G2_HALEL</name>
<evidence type="ECO:0000313" key="6">
    <source>
        <dbReference type="EMBL" id="OBX36101.1"/>
    </source>
</evidence>
<keyword evidence="2" id="KW-0436">Ligase</keyword>
<sequence length="89" mass="9874">MLRHSDITHAALVAMQDPLMGEKSCAFLVGSAELRPPALRQYLRAQGVAEYKLPDRFRFLDALPVTAIGKIDKQQLRKQLASTTTSPSH</sequence>
<evidence type="ECO:0000256" key="4">
    <source>
        <dbReference type="ARBA" id="ARBA00023098"/>
    </source>
</evidence>
<comment type="caution">
    <text evidence="6">The sequence shown here is derived from an EMBL/GenBank/DDBJ whole genome shotgun (WGS) entry which is preliminary data.</text>
</comment>
<reference evidence="6 7" key="1">
    <citation type="submission" date="2016-06" db="EMBL/GenBank/DDBJ databases">
        <title>Genome sequence of halotolerant plant growth promoting strain of Halomonas elongata HEK1 isolated from salterns of Rann of Kutch, Gujarat, India.</title>
        <authorList>
            <person name="Gaba S."/>
            <person name="Singh R.N."/>
            <person name="Abrol S."/>
            <person name="Kaushik R."/>
            <person name="Saxena A.K."/>
        </authorList>
    </citation>
    <scope>NUCLEOTIDE SEQUENCE [LARGE SCALE GENOMIC DNA]</scope>
    <source>
        <strain evidence="6 7">HEK1</strain>
    </source>
</reference>
<dbReference type="GO" id="GO:0016874">
    <property type="term" value="F:ligase activity"/>
    <property type="evidence" value="ECO:0007669"/>
    <property type="project" value="UniProtKB-KW"/>
</dbReference>
<organism evidence="6 7">
    <name type="scientific">Halomonas elongata</name>
    <dbReference type="NCBI Taxonomy" id="2746"/>
    <lineage>
        <taxon>Bacteria</taxon>
        <taxon>Pseudomonadati</taxon>
        <taxon>Pseudomonadota</taxon>
        <taxon>Gammaproteobacteria</taxon>
        <taxon>Oceanospirillales</taxon>
        <taxon>Halomonadaceae</taxon>
        <taxon>Halomonas</taxon>
    </lineage>
</organism>
<dbReference type="Pfam" id="PF13193">
    <property type="entry name" value="AMP-binding_C"/>
    <property type="match status" value="1"/>
</dbReference>
<evidence type="ECO:0000259" key="5">
    <source>
        <dbReference type="Pfam" id="PF13193"/>
    </source>
</evidence>
<accession>A0A1B8P1G2</accession>
<dbReference type="PATRIC" id="fig|2746.7.peg.450"/>
<gene>
    <name evidence="6" type="primary">entE_1</name>
    <name evidence="6" type="ORF">A8U91_00437</name>
</gene>
<dbReference type="PANTHER" id="PTHR43859">
    <property type="entry name" value="ACYL-ACTIVATING ENZYME"/>
    <property type="match status" value="1"/>
</dbReference>
<protein>
    <submittedName>
        <fullName evidence="6">Enterobactin synthase component E</fullName>
    </submittedName>
</protein>
<dbReference type="InterPro" id="IPR045851">
    <property type="entry name" value="AMP-bd_C_sf"/>
</dbReference>